<feature type="transmembrane region" description="Helical" evidence="1">
    <location>
        <begin position="46"/>
        <end position="70"/>
    </location>
</feature>
<dbReference type="Pfam" id="PF20563">
    <property type="entry name" value="DUF6773"/>
    <property type="match status" value="1"/>
</dbReference>
<sequence>MNWKTKLDERQEQKLLKIEHYGFWLLFGLIFIDVLLMPFLTKLSSMALTAAIFLIVCFFMIIACAWNGIFDRHFKMGWKTTLGTALAAGIVVTVIISIQNHLLYNSDWFHALMAGIFTGIFTGLLTGIIMLILTASIKKRQRTLEQEPKDED</sequence>
<gene>
    <name evidence="2" type="ORF">FC26_GL000434</name>
</gene>
<feature type="transmembrane region" description="Helical" evidence="1">
    <location>
        <begin position="82"/>
        <end position="102"/>
    </location>
</feature>
<feature type="transmembrane region" description="Helical" evidence="1">
    <location>
        <begin position="21"/>
        <end position="40"/>
    </location>
</feature>
<comment type="caution">
    <text evidence="2">The sequence shown here is derived from an EMBL/GenBank/DDBJ whole genome shotgun (WGS) entry which is preliminary data.</text>
</comment>
<dbReference type="AlphaFoldDB" id="A0A0R2A2P5"/>
<evidence type="ECO:0000313" key="2">
    <source>
        <dbReference type="EMBL" id="KRM60626.1"/>
    </source>
</evidence>
<dbReference type="EMBL" id="AYYY01000062">
    <property type="protein sequence ID" value="KRM60626.1"/>
    <property type="molecule type" value="Genomic_DNA"/>
</dbReference>
<evidence type="ECO:0000313" key="3">
    <source>
        <dbReference type="Proteomes" id="UP000051733"/>
    </source>
</evidence>
<dbReference type="InterPro" id="IPR046664">
    <property type="entry name" value="DUF6773"/>
</dbReference>
<evidence type="ECO:0000256" key="1">
    <source>
        <dbReference type="SAM" id="Phobius"/>
    </source>
</evidence>
<keyword evidence="1" id="KW-1133">Transmembrane helix</keyword>
<organism evidence="2 3">
    <name type="scientific">Paucilactobacillus vaccinostercus DSM 20634</name>
    <dbReference type="NCBI Taxonomy" id="1423813"/>
    <lineage>
        <taxon>Bacteria</taxon>
        <taxon>Bacillati</taxon>
        <taxon>Bacillota</taxon>
        <taxon>Bacilli</taxon>
        <taxon>Lactobacillales</taxon>
        <taxon>Lactobacillaceae</taxon>
        <taxon>Paucilactobacillus</taxon>
    </lineage>
</organism>
<dbReference type="InterPro" id="IPR036259">
    <property type="entry name" value="MFS_trans_sf"/>
</dbReference>
<keyword evidence="1" id="KW-0472">Membrane</keyword>
<accession>A0A0R2A2P5</accession>
<protein>
    <submittedName>
        <fullName evidence="2">Uncharacterized protein</fullName>
    </submittedName>
</protein>
<dbReference type="Proteomes" id="UP000051733">
    <property type="component" value="Unassembled WGS sequence"/>
</dbReference>
<keyword evidence="1" id="KW-0812">Transmembrane</keyword>
<dbReference type="PATRIC" id="fig|1423813.3.peg.443"/>
<feature type="transmembrane region" description="Helical" evidence="1">
    <location>
        <begin position="108"/>
        <end position="133"/>
    </location>
</feature>
<dbReference type="OrthoDB" id="1778311at2"/>
<dbReference type="RefSeq" id="WP_057780345.1">
    <property type="nucleotide sequence ID" value="NZ_AYYY01000062.1"/>
</dbReference>
<name>A0A0R2A2P5_9LACO</name>
<proteinExistence type="predicted"/>
<dbReference type="SUPFAM" id="SSF103473">
    <property type="entry name" value="MFS general substrate transporter"/>
    <property type="match status" value="1"/>
</dbReference>
<keyword evidence="3" id="KW-1185">Reference proteome</keyword>
<reference evidence="2 3" key="1">
    <citation type="journal article" date="2015" name="Genome Announc.">
        <title>Expanding the biotechnology potential of lactobacilli through comparative genomics of 213 strains and associated genera.</title>
        <authorList>
            <person name="Sun Z."/>
            <person name="Harris H.M."/>
            <person name="McCann A."/>
            <person name="Guo C."/>
            <person name="Argimon S."/>
            <person name="Zhang W."/>
            <person name="Yang X."/>
            <person name="Jeffery I.B."/>
            <person name="Cooney J.C."/>
            <person name="Kagawa T.F."/>
            <person name="Liu W."/>
            <person name="Song Y."/>
            <person name="Salvetti E."/>
            <person name="Wrobel A."/>
            <person name="Rasinkangas P."/>
            <person name="Parkhill J."/>
            <person name="Rea M.C."/>
            <person name="O'Sullivan O."/>
            <person name="Ritari J."/>
            <person name="Douillard F.P."/>
            <person name="Paul Ross R."/>
            <person name="Yang R."/>
            <person name="Briner A.E."/>
            <person name="Felis G.E."/>
            <person name="de Vos W.M."/>
            <person name="Barrangou R."/>
            <person name="Klaenhammer T.R."/>
            <person name="Caufield P.W."/>
            <person name="Cui Y."/>
            <person name="Zhang H."/>
            <person name="O'Toole P.W."/>
        </authorList>
    </citation>
    <scope>NUCLEOTIDE SEQUENCE [LARGE SCALE GENOMIC DNA]</scope>
    <source>
        <strain evidence="2 3">DSM 20634</strain>
    </source>
</reference>